<gene>
    <name evidence="1" type="ORF">RG540_CH03580</name>
</gene>
<evidence type="ECO:0000313" key="2">
    <source>
        <dbReference type="Proteomes" id="UP000028181"/>
    </source>
</evidence>
<dbReference type="AlphaFoldDB" id="A0A068SN91"/>
<name>A0A068SN91_NEOGA</name>
<proteinExistence type="predicted"/>
<keyword evidence="2" id="KW-1185">Reference proteome</keyword>
<dbReference type="Proteomes" id="UP000028181">
    <property type="component" value="Chromosome I"/>
</dbReference>
<evidence type="ECO:0000313" key="1">
    <source>
        <dbReference type="EMBL" id="CDN46550.1"/>
    </source>
</evidence>
<dbReference type="HOGENOM" id="CLU_072790_0_0_5"/>
<dbReference type="KEGG" id="ngg:RG540_CH03580"/>
<accession>A0A068SN91</accession>
<protein>
    <submittedName>
        <fullName evidence="1">Uncharacterized protein</fullName>
    </submittedName>
</protein>
<dbReference type="RefSeq" id="WP_065814408.1">
    <property type="nucleotide sequence ID" value="NZ_HG938353.1"/>
</dbReference>
<dbReference type="PATRIC" id="fig|1028800.3.peg.361"/>
<dbReference type="EMBL" id="HG938353">
    <property type="protein sequence ID" value="CDN46550.1"/>
    <property type="molecule type" value="Genomic_DNA"/>
</dbReference>
<dbReference type="eggNOG" id="ENOG502ZBKG">
    <property type="taxonomic scope" value="Bacteria"/>
</dbReference>
<organism evidence="1 2">
    <name type="scientific">Neorhizobium galegae bv. orientalis str. HAMBI 540</name>
    <dbReference type="NCBI Taxonomy" id="1028800"/>
    <lineage>
        <taxon>Bacteria</taxon>
        <taxon>Pseudomonadati</taxon>
        <taxon>Pseudomonadota</taxon>
        <taxon>Alphaproteobacteria</taxon>
        <taxon>Hyphomicrobiales</taxon>
        <taxon>Rhizobiaceae</taxon>
        <taxon>Rhizobium/Agrobacterium group</taxon>
        <taxon>Neorhizobium</taxon>
    </lineage>
</organism>
<dbReference type="GeneID" id="24255591"/>
<reference evidence="2" key="1">
    <citation type="journal article" date="2014" name="BMC Genomics">
        <title>Genome sequencing of two Neorhizobium galegae strains reveals a noeT gene responsible for the unusual acetylation of the nodulation factors.</title>
        <authorList>
            <person name="Osterman J."/>
            <person name="Marsh J."/>
            <person name="Laine P.K."/>
            <person name="Zeng Z."/>
            <person name="Alatalo E."/>
            <person name="Sullivan J.T."/>
            <person name="Young J.P."/>
            <person name="Thomas-Oates J."/>
            <person name="Paulin L."/>
            <person name="Lindstrom K."/>
        </authorList>
    </citation>
    <scope>NUCLEOTIDE SEQUENCE [LARGE SCALE GENOMIC DNA]</scope>
    <source>
        <strain evidence="2">HAMBI 540</strain>
    </source>
</reference>
<sequence length="271" mass="31621">MSRDRVLLHMWGPYRESLIEQLDFFKSQADTRLLSQFENLSEEAEKRAEDVLETMGKHFDPDRHDLSDFYDAANDASIHYYGLLDGMRDQAVLSVAAGLYHQFEIRLRDFLATEFQKYFHGDKLKQKLWRQDIGKIFDLLEGCGWDIRSEPFFAPIDACRLVVNVYKHGEGPSLDELKKKYPQFLRSIWGEGELDIMLRLVDHTHLTVKRDDVDRFHEGLRLFWLSAPEYTMFSHATDVPEWVVNAINADVAERELEAKAGAHNSPQGLWR</sequence>
<dbReference type="OrthoDB" id="1354489at2"/>